<keyword evidence="1" id="KW-0812">Transmembrane</keyword>
<proteinExistence type="predicted"/>
<comment type="caution">
    <text evidence="2">The sequence shown here is derived from an EMBL/GenBank/DDBJ whole genome shotgun (WGS) entry which is preliminary data.</text>
</comment>
<reference evidence="2" key="1">
    <citation type="journal article" date="2023" name="Mol. Phylogenet. Evol.">
        <title>Genome-scale phylogeny and comparative genomics of the fungal order Sordariales.</title>
        <authorList>
            <person name="Hensen N."/>
            <person name="Bonometti L."/>
            <person name="Westerberg I."/>
            <person name="Brannstrom I.O."/>
            <person name="Guillou S."/>
            <person name="Cros-Aarteil S."/>
            <person name="Calhoun S."/>
            <person name="Haridas S."/>
            <person name="Kuo A."/>
            <person name="Mondo S."/>
            <person name="Pangilinan J."/>
            <person name="Riley R."/>
            <person name="LaButti K."/>
            <person name="Andreopoulos B."/>
            <person name="Lipzen A."/>
            <person name="Chen C."/>
            <person name="Yan M."/>
            <person name="Daum C."/>
            <person name="Ng V."/>
            <person name="Clum A."/>
            <person name="Steindorff A."/>
            <person name="Ohm R.A."/>
            <person name="Martin F."/>
            <person name="Silar P."/>
            <person name="Natvig D.O."/>
            <person name="Lalanne C."/>
            <person name="Gautier V."/>
            <person name="Ament-Velasquez S.L."/>
            <person name="Kruys A."/>
            <person name="Hutchinson M.I."/>
            <person name="Powell A.J."/>
            <person name="Barry K."/>
            <person name="Miller A.N."/>
            <person name="Grigoriev I.V."/>
            <person name="Debuchy R."/>
            <person name="Gladieux P."/>
            <person name="Hiltunen Thoren M."/>
            <person name="Johannesson H."/>
        </authorList>
    </citation>
    <scope>NUCLEOTIDE SEQUENCE</scope>
    <source>
        <strain evidence="2">CBS 560.94</strain>
    </source>
</reference>
<dbReference type="Proteomes" id="UP001278500">
    <property type="component" value="Unassembled WGS sequence"/>
</dbReference>
<evidence type="ECO:0000256" key="1">
    <source>
        <dbReference type="SAM" id="Phobius"/>
    </source>
</evidence>
<dbReference type="GeneID" id="87865924"/>
<feature type="transmembrane region" description="Helical" evidence="1">
    <location>
        <begin position="105"/>
        <end position="128"/>
    </location>
</feature>
<protein>
    <submittedName>
        <fullName evidence="2">Uncharacterized protein</fullName>
    </submittedName>
</protein>
<keyword evidence="1" id="KW-0472">Membrane</keyword>
<name>A0AAE0JHQ9_9PEZI</name>
<dbReference type="EMBL" id="JAUEPP010000003">
    <property type="protein sequence ID" value="KAK3347866.1"/>
    <property type="molecule type" value="Genomic_DNA"/>
</dbReference>
<feature type="transmembrane region" description="Helical" evidence="1">
    <location>
        <begin position="140"/>
        <end position="157"/>
    </location>
</feature>
<keyword evidence="3" id="KW-1185">Reference proteome</keyword>
<gene>
    <name evidence="2" type="ORF">B0H65DRAFT_522200</name>
</gene>
<organism evidence="2 3">
    <name type="scientific">Neurospora tetraspora</name>
    <dbReference type="NCBI Taxonomy" id="94610"/>
    <lineage>
        <taxon>Eukaryota</taxon>
        <taxon>Fungi</taxon>
        <taxon>Dikarya</taxon>
        <taxon>Ascomycota</taxon>
        <taxon>Pezizomycotina</taxon>
        <taxon>Sordariomycetes</taxon>
        <taxon>Sordariomycetidae</taxon>
        <taxon>Sordariales</taxon>
        <taxon>Sordariaceae</taxon>
        <taxon>Neurospora</taxon>
    </lineage>
</organism>
<sequence>MEAQPLIARPLRFRRRIDLWRVWDITYPFLIAFYVTAIVVLSISGVRAAAKRHVSDPGKLPCNIIVHLQEAYQALQCHTQQQTATLLSLSPAGLLGADQVYAGNMMLGLGKLLVGTTALVTWCGFLVIDKRKHPLHAGNLLNSAAVLTLVWLAWGGLDMGLWVVGGVYGVPGCFDA</sequence>
<keyword evidence="1" id="KW-1133">Transmembrane helix</keyword>
<dbReference type="AlphaFoldDB" id="A0AAE0JHQ9"/>
<reference evidence="2" key="2">
    <citation type="submission" date="2023-06" db="EMBL/GenBank/DDBJ databases">
        <authorList>
            <consortium name="Lawrence Berkeley National Laboratory"/>
            <person name="Haridas S."/>
            <person name="Hensen N."/>
            <person name="Bonometti L."/>
            <person name="Westerberg I."/>
            <person name="Brannstrom I.O."/>
            <person name="Guillou S."/>
            <person name="Cros-Aarteil S."/>
            <person name="Calhoun S."/>
            <person name="Kuo A."/>
            <person name="Mondo S."/>
            <person name="Pangilinan J."/>
            <person name="Riley R."/>
            <person name="Labutti K."/>
            <person name="Andreopoulos B."/>
            <person name="Lipzen A."/>
            <person name="Chen C."/>
            <person name="Yanf M."/>
            <person name="Daum C."/>
            <person name="Ng V."/>
            <person name="Clum A."/>
            <person name="Steindorff A."/>
            <person name="Ohm R."/>
            <person name="Martin F."/>
            <person name="Silar P."/>
            <person name="Natvig D."/>
            <person name="Lalanne C."/>
            <person name="Gautier V."/>
            <person name="Ament-Velasquez S.L."/>
            <person name="Kruys A."/>
            <person name="Hutchinson M.I."/>
            <person name="Powell A.J."/>
            <person name="Barry K."/>
            <person name="Miller A.N."/>
            <person name="Grigoriev I.V."/>
            <person name="Debuchy R."/>
            <person name="Gladieux P."/>
            <person name="Thoren M.H."/>
            <person name="Johannesson H."/>
        </authorList>
    </citation>
    <scope>NUCLEOTIDE SEQUENCE</scope>
    <source>
        <strain evidence="2">CBS 560.94</strain>
    </source>
</reference>
<accession>A0AAE0JHQ9</accession>
<dbReference type="RefSeq" id="XP_062682948.1">
    <property type="nucleotide sequence ID" value="XM_062828770.1"/>
</dbReference>
<evidence type="ECO:0000313" key="3">
    <source>
        <dbReference type="Proteomes" id="UP001278500"/>
    </source>
</evidence>
<evidence type="ECO:0000313" key="2">
    <source>
        <dbReference type="EMBL" id="KAK3347866.1"/>
    </source>
</evidence>
<feature type="transmembrane region" description="Helical" evidence="1">
    <location>
        <begin position="21"/>
        <end position="43"/>
    </location>
</feature>